<feature type="transmembrane region" description="Helical" evidence="2">
    <location>
        <begin position="54"/>
        <end position="75"/>
    </location>
</feature>
<organism evidence="3 4">
    <name type="scientific">Actinomadura rugatobispora</name>
    <dbReference type="NCBI Taxonomy" id="1994"/>
    <lineage>
        <taxon>Bacteria</taxon>
        <taxon>Bacillati</taxon>
        <taxon>Actinomycetota</taxon>
        <taxon>Actinomycetes</taxon>
        <taxon>Streptosporangiales</taxon>
        <taxon>Thermomonosporaceae</taxon>
        <taxon>Actinomadura</taxon>
    </lineage>
</organism>
<dbReference type="Proteomes" id="UP001596074">
    <property type="component" value="Unassembled WGS sequence"/>
</dbReference>
<reference evidence="4" key="1">
    <citation type="journal article" date="2019" name="Int. J. Syst. Evol. Microbiol.">
        <title>The Global Catalogue of Microorganisms (GCM) 10K type strain sequencing project: providing services to taxonomists for standard genome sequencing and annotation.</title>
        <authorList>
            <consortium name="The Broad Institute Genomics Platform"/>
            <consortium name="The Broad Institute Genome Sequencing Center for Infectious Disease"/>
            <person name="Wu L."/>
            <person name="Ma J."/>
        </authorList>
    </citation>
    <scope>NUCLEOTIDE SEQUENCE [LARGE SCALE GENOMIC DNA]</scope>
    <source>
        <strain evidence="4">KCTC 42087</strain>
    </source>
</reference>
<dbReference type="Pfam" id="PF19953">
    <property type="entry name" value="EACC1"/>
    <property type="match status" value="1"/>
</dbReference>
<evidence type="ECO:0000256" key="1">
    <source>
        <dbReference type="SAM" id="MobiDB-lite"/>
    </source>
</evidence>
<evidence type="ECO:0000313" key="4">
    <source>
        <dbReference type="Proteomes" id="UP001596074"/>
    </source>
</evidence>
<keyword evidence="2" id="KW-0812">Transmembrane</keyword>
<sequence>MDVVIRVGGGSGSGDTEALRGWLLRDPVAREVTFPPGPPAPPGSPPGTMGALEAINVFVANGIALGSLLVAAASWRDARRRDARGRDGGAPVVRVTVGGVTVEVDGADPDEIARVLRALPSPDSTAPPGRQAEGDAPVPPS</sequence>
<dbReference type="RefSeq" id="WP_378288098.1">
    <property type="nucleotide sequence ID" value="NZ_JBHSON010000081.1"/>
</dbReference>
<keyword evidence="4" id="KW-1185">Reference proteome</keyword>
<comment type="caution">
    <text evidence="3">The sequence shown here is derived from an EMBL/GenBank/DDBJ whole genome shotgun (WGS) entry which is preliminary data.</text>
</comment>
<dbReference type="InterPro" id="IPR045428">
    <property type="entry name" value="EACC1"/>
</dbReference>
<accession>A0ABW1A9G9</accession>
<name>A0ABW1A9G9_9ACTN</name>
<keyword evidence="2" id="KW-1133">Transmembrane helix</keyword>
<evidence type="ECO:0000313" key="3">
    <source>
        <dbReference type="EMBL" id="MFC5752140.1"/>
    </source>
</evidence>
<keyword evidence="2" id="KW-0472">Membrane</keyword>
<gene>
    <name evidence="3" type="ORF">ACFPZN_41575</name>
</gene>
<proteinExistence type="predicted"/>
<dbReference type="EMBL" id="JBHSON010000081">
    <property type="protein sequence ID" value="MFC5752140.1"/>
    <property type="molecule type" value="Genomic_DNA"/>
</dbReference>
<protein>
    <submittedName>
        <fullName evidence="3">Uncharacterized protein</fullName>
    </submittedName>
</protein>
<evidence type="ECO:0000256" key="2">
    <source>
        <dbReference type="SAM" id="Phobius"/>
    </source>
</evidence>
<feature type="region of interest" description="Disordered" evidence="1">
    <location>
        <begin position="119"/>
        <end position="141"/>
    </location>
</feature>